<evidence type="ECO:0000256" key="4">
    <source>
        <dbReference type="ARBA" id="ARBA00022519"/>
    </source>
</evidence>
<feature type="transmembrane region" description="Helical" evidence="8">
    <location>
        <begin position="358"/>
        <end position="379"/>
    </location>
</feature>
<dbReference type="AlphaFoldDB" id="A0A955HZS7"/>
<feature type="domain" description="Type II secretion system protein GspF" evidence="9">
    <location>
        <begin position="52"/>
        <end position="174"/>
    </location>
</feature>
<comment type="subcellular location">
    <subcellularLocation>
        <location evidence="1">Cell inner membrane</location>
        <topology evidence="1">Multi-pass membrane protein</topology>
    </subcellularLocation>
</comment>
<name>A0A955HZS7_9BACT</name>
<reference evidence="10" key="1">
    <citation type="submission" date="2020-04" db="EMBL/GenBank/DDBJ databases">
        <authorList>
            <person name="Zhang T."/>
        </authorList>
    </citation>
    <scope>NUCLEOTIDE SEQUENCE</scope>
    <source>
        <strain evidence="10">HKST-UBA17</strain>
    </source>
</reference>
<dbReference type="FunFam" id="1.20.81.30:FF:000001">
    <property type="entry name" value="Type II secretion system protein F"/>
    <property type="match status" value="2"/>
</dbReference>
<evidence type="ECO:0000313" key="10">
    <source>
        <dbReference type="EMBL" id="MCA9376390.1"/>
    </source>
</evidence>
<feature type="transmembrane region" description="Helical" evidence="8">
    <location>
        <begin position="205"/>
        <end position="223"/>
    </location>
</feature>
<proteinExistence type="inferred from homology"/>
<evidence type="ECO:0000256" key="1">
    <source>
        <dbReference type="ARBA" id="ARBA00004429"/>
    </source>
</evidence>
<dbReference type="InterPro" id="IPR042094">
    <property type="entry name" value="T2SS_GspF_sf"/>
</dbReference>
<evidence type="ECO:0000259" key="9">
    <source>
        <dbReference type="Pfam" id="PF00482"/>
    </source>
</evidence>
<accession>A0A955HZS7</accession>
<evidence type="ECO:0000256" key="5">
    <source>
        <dbReference type="ARBA" id="ARBA00022692"/>
    </source>
</evidence>
<organism evidence="10 11">
    <name type="scientific">Candidatus Dojkabacteria bacterium</name>
    <dbReference type="NCBI Taxonomy" id="2099670"/>
    <lineage>
        <taxon>Bacteria</taxon>
        <taxon>Candidatus Dojkabacteria</taxon>
    </lineage>
</organism>
<dbReference type="InterPro" id="IPR018076">
    <property type="entry name" value="T2SS_GspF_dom"/>
</dbReference>
<comment type="caution">
    <text evidence="10">The sequence shown here is derived from an EMBL/GenBank/DDBJ whole genome shotgun (WGS) entry which is preliminary data.</text>
</comment>
<protein>
    <submittedName>
        <fullName evidence="10">Type II secretion system F family protein</fullName>
    </submittedName>
</protein>
<dbReference type="InterPro" id="IPR003004">
    <property type="entry name" value="GspF/PilC"/>
</dbReference>
<dbReference type="PRINTS" id="PR00812">
    <property type="entry name" value="BCTERIALGSPF"/>
</dbReference>
<dbReference type="Gene3D" id="1.20.81.30">
    <property type="entry name" value="Type II secretion system (T2SS), domain F"/>
    <property type="match status" value="2"/>
</dbReference>
<dbReference type="Pfam" id="PF00482">
    <property type="entry name" value="T2SSF"/>
    <property type="match status" value="2"/>
</dbReference>
<dbReference type="Proteomes" id="UP000741282">
    <property type="component" value="Unassembled WGS sequence"/>
</dbReference>
<keyword evidence="4" id="KW-0997">Cell inner membrane</keyword>
<evidence type="ECO:0000256" key="7">
    <source>
        <dbReference type="ARBA" id="ARBA00023136"/>
    </source>
</evidence>
<keyword evidence="6 8" id="KW-1133">Transmembrane helix</keyword>
<dbReference type="GO" id="GO:0005886">
    <property type="term" value="C:plasma membrane"/>
    <property type="evidence" value="ECO:0007669"/>
    <property type="project" value="UniProtKB-SubCell"/>
</dbReference>
<evidence type="ECO:0000256" key="3">
    <source>
        <dbReference type="ARBA" id="ARBA00022475"/>
    </source>
</evidence>
<keyword evidence="7 8" id="KW-0472">Membrane</keyword>
<dbReference type="PANTHER" id="PTHR30012">
    <property type="entry name" value="GENERAL SECRETION PATHWAY PROTEIN"/>
    <property type="match status" value="1"/>
</dbReference>
<keyword evidence="5 8" id="KW-0812">Transmembrane</keyword>
<dbReference type="PANTHER" id="PTHR30012:SF0">
    <property type="entry name" value="TYPE II SECRETION SYSTEM PROTEIN F-RELATED"/>
    <property type="match status" value="1"/>
</dbReference>
<comment type="similarity">
    <text evidence="2">Belongs to the GSP F family.</text>
</comment>
<dbReference type="EMBL" id="JAGQLN010000002">
    <property type="protein sequence ID" value="MCA9376390.1"/>
    <property type="molecule type" value="Genomic_DNA"/>
</dbReference>
<evidence type="ECO:0000256" key="6">
    <source>
        <dbReference type="ARBA" id="ARBA00022989"/>
    </source>
</evidence>
<evidence type="ECO:0000313" key="11">
    <source>
        <dbReference type="Proteomes" id="UP000741282"/>
    </source>
</evidence>
<reference evidence="10" key="2">
    <citation type="journal article" date="2021" name="Microbiome">
        <title>Successional dynamics and alternative stable states in a saline activated sludge microbial community over 9 years.</title>
        <authorList>
            <person name="Wang Y."/>
            <person name="Ye J."/>
            <person name="Ju F."/>
            <person name="Liu L."/>
            <person name="Boyd J.A."/>
            <person name="Deng Y."/>
            <person name="Parks D.H."/>
            <person name="Jiang X."/>
            <person name="Yin X."/>
            <person name="Woodcroft B.J."/>
            <person name="Tyson G.W."/>
            <person name="Hugenholtz P."/>
            <person name="Polz M.F."/>
            <person name="Zhang T."/>
        </authorList>
    </citation>
    <scope>NUCLEOTIDE SEQUENCE</scope>
    <source>
        <strain evidence="10">HKST-UBA17</strain>
    </source>
</reference>
<feature type="domain" description="Type II secretion system protein GspF" evidence="9">
    <location>
        <begin position="254"/>
        <end position="377"/>
    </location>
</feature>
<evidence type="ECO:0000256" key="2">
    <source>
        <dbReference type="ARBA" id="ARBA00005745"/>
    </source>
</evidence>
<feature type="transmembrane region" description="Helical" evidence="8">
    <location>
        <begin position="151"/>
        <end position="173"/>
    </location>
</feature>
<sequence length="389" mass="42879">MAIQAIKENTSLTSKVEDIVKEDPKDKKKKGVLNKSVSLPKKVNPMDISLTARHLAIMLKSGMSLSEALLVMAEQAPSEKLQEIFTEVHKEVHEGTSMANALKKFPKDFDKIMVSIIDVGEQGGTLERNLLFLADFLKQNHELNSKVKGALMYPVIVLVITVGEMLGVMFFILPKLEDLFSSFGDNLPPTTALMMNVSRFVRENVLMGVIVVVVLTLVSKVLLKTKKGLEFKDNLQLKIPIIKNLNKYHILTNFSRTLGILLESGIPIVASLGIAKEVSSNRAYEVILADIHERVEGGASLSESLGKYPDFFPATYVKMIEVGEETGSLEENLMYLYEFNAEQVGDMSGNLATLLEPLLLVFIGAMIGLLAILIILPIYQLTGSINEGV</sequence>
<evidence type="ECO:0000256" key="8">
    <source>
        <dbReference type="SAM" id="Phobius"/>
    </source>
</evidence>
<keyword evidence="3" id="KW-1003">Cell membrane</keyword>
<gene>
    <name evidence="10" type="ORF">KC685_00535</name>
</gene>